<evidence type="ECO:0000313" key="4">
    <source>
        <dbReference type="EMBL" id="PWH09665.1"/>
    </source>
</evidence>
<dbReference type="Pfam" id="PF04326">
    <property type="entry name" value="SLFN_AlbA_2"/>
    <property type="match status" value="1"/>
</dbReference>
<dbReference type="PANTHER" id="PTHR30595:SF6">
    <property type="entry name" value="SCHLAFEN ALBA-2 DOMAIN-CONTAINING PROTEIN"/>
    <property type="match status" value="1"/>
</dbReference>
<dbReference type="InterPro" id="IPR038461">
    <property type="entry name" value="Schlafen_AlbA_2_dom_sf"/>
</dbReference>
<dbReference type="Proteomes" id="UP000245582">
    <property type="component" value="Unassembled WGS sequence"/>
</dbReference>
<dbReference type="InterPro" id="IPR007421">
    <property type="entry name" value="Schlafen_AlbA_2_dom"/>
</dbReference>
<sequence>MSAMMVPKLRRTGEEAIMWSEEEIDALLNPLRSAQSDSQDIEVKEAVGGLPVSLPETISAFANGRGGTIVLGIAEKDGFEPAQGFKAQPVAEALAQMCRDKITPPIRPVIDVASYHDSTVVIAVIDEADPLDKPCYVRNRGRYSGSFIRVWDGDRKLSHYEIDRLLENRAQPMYDRGLIYEATVDDLLPDIVQGILTLCRERRPRVFGKLTDEEAMSALGIVGTGDDGKPHPTLAGLLVAGNYPQQFLPRVNITFTCYPGYDKVFAGGVKFIDNYSLDGPIPEILGETLNAAQKNMRIGGVLDGPFRKDTFEYPEDAIREAVVNAIMHRDYSPMARGGQIQVNMYKDRLEVLSPGGLYGDVTLDSISEPGSTSTRNQTLAKLLECTPFRNATVAENRGTGYSLINRLLLDNGNGEPEIYSTLNLFSVTFRSADTSKLPDSCRDPRYAGWGDRPDIDYSAAQGLINGQLPTPAHPKIVPFPKNSIKTEELSDEEMYERYLKDIPGLGPTIARIAGLDVPQSADMPLVRDVSSIERPSARSASASALEGSARYSMLEEQLLQLINKHGTMSTPKLVEATGAPRSTVTYQLRKLLESGTIERTQPARSPKQSYRIKSA</sequence>
<evidence type="ECO:0000259" key="2">
    <source>
        <dbReference type="Pfam" id="PF01047"/>
    </source>
</evidence>
<dbReference type="GO" id="GO:0003700">
    <property type="term" value="F:DNA-binding transcription factor activity"/>
    <property type="evidence" value="ECO:0007669"/>
    <property type="project" value="InterPro"/>
</dbReference>
<feature type="compositionally biased region" description="Polar residues" evidence="1">
    <location>
        <begin position="597"/>
        <end position="608"/>
    </location>
</feature>
<organism evidence="4 5">
    <name type="scientific">Bifidobacterium longum</name>
    <dbReference type="NCBI Taxonomy" id="216816"/>
    <lineage>
        <taxon>Bacteria</taxon>
        <taxon>Bacillati</taxon>
        <taxon>Actinomycetota</taxon>
        <taxon>Actinomycetes</taxon>
        <taxon>Bifidobacteriales</taxon>
        <taxon>Bifidobacteriaceae</taxon>
        <taxon>Bifidobacterium</taxon>
    </lineage>
</organism>
<gene>
    <name evidence="4" type="ORF">CWE05_00115</name>
</gene>
<dbReference type="Gene3D" id="3.30.565.60">
    <property type="match status" value="1"/>
</dbReference>
<dbReference type="InterPro" id="IPR011991">
    <property type="entry name" value="ArsR-like_HTH"/>
</dbReference>
<dbReference type="Gene3D" id="3.30.950.30">
    <property type="entry name" value="Schlafen, AAA domain"/>
    <property type="match status" value="1"/>
</dbReference>
<dbReference type="EMBL" id="PHUM01000001">
    <property type="protein sequence ID" value="PWH09665.1"/>
    <property type="molecule type" value="Genomic_DNA"/>
</dbReference>
<protein>
    <recommendedName>
        <fullName evidence="6">Transcriptional regulator</fullName>
    </recommendedName>
</protein>
<dbReference type="InterPro" id="IPR036388">
    <property type="entry name" value="WH-like_DNA-bd_sf"/>
</dbReference>
<dbReference type="Pfam" id="PF13749">
    <property type="entry name" value="HATPase_c_4"/>
    <property type="match status" value="1"/>
</dbReference>
<dbReference type="AlphaFoldDB" id="A0A2U2RV60"/>
<feature type="domain" description="HTH marR-type" evidence="2">
    <location>
        <begin position="557"/>
        <end position="602"/>
    </location>
</feature>
<evidence type="ECO:0000313" key="5">
    <source>
        <dbReference type="Proteomes" id="UP000245582"/>
    </source>
</evidence>
<dbReference type="InterPro" id="IPR036390">
    <property type="entry name" value="WH_DNA-bd_sf"/>
</dbReference>
<dbReference type="SUPFAM" id="SSF46785">
    <property type="entry name" value="Winged helix' DNA-binding domain"/>
    <property type="match status" value="1"/>
</dbReference>
<evidence type="ECO:0000256" key="1">
    <source>
        <dbReference type="SAM" id="MobiDB-lite"/>
    </source>
</evidence>
<dbReference type="Gene3D" id="1.10.10.10">
    <property type="entry name" value="Winged helix-like DNA-binding domain superfamily/Winged helix DNA-binding domain"/>
    <property type="match status" value="1"/>
</dbReference>
<feature type="domain" description="Schlafen AlbA-2" evidence="3">
    <location>
        <begin position="38"/>
        <end position="157"/>
    </location>
</feature>
<reference evidence="4 5" key="1">
    <citation type="submission" date="2017-11" db="EMBL/GenBank/DDBJ databases">
        <title>Draft genome sequence of Bifidobacterium longum UMA026, isolated from Holstein dairy cow feces.</title>
        <authorList>
            <person name="Albert K."/>
            <person name="Sela D.A."/>
        </authorList>
    </citation>
    <scope>NUCLEOTIDE SEQUENCE [LARGE SCALE GENOMIC DNA]</scope>
    <source>
        <strain evidence="4 5">UMA026</strain>
    </source>
</reference>
<dbReference type="InterPro" id="IPR000835">
    <property type="entry name" value="HTH_MarR-typ"/>
</dbReference>
<proteinExistence type="predicted"/>
<comment type="caution">
    <text evidence="4">The sequence shown here is derived from an EMBL/GenBank/DDBJ whole genome shotgun (WGS) entry which is preliminary data.</text>
</comment>
<dbReference type="PANTHER" id="PTHR30595">
    <property type="entry name" value="GLPR-RELATED TRANSCRIPTIONAL REPRESSOR"/>
    <property type="match status" value="1"/>
</dbReference>
<name>A0A2U2RV60_BIFLN</name>
<dbReference type="InterPro" id="IPR038475">
    <property type="entry name" value="RecG_C_sf"/>
</dbReference>
<evidence type="ECO:0008006" key="6">
    <source>
        <dbReference type="Google" id="ProtNLM"/>
    </source>
</evidence>
<feature type="region of interest" description="Disordered" evidence="1">
    <location>
        <begin position="595"/>
        <end position="615"/>
    </location>
</feature>
<dbReference type="CDD" id="cd00090">
    <property type="entry name" value="HTH_ARSR"/>
    <property type="match status" value="1"/>
</dbReference>
<accession>A0A2U2RV60</accession>
<dbReference type="Pfam" id="PF01047">
    <property type="entry name" value="MarR"/>
    <property type="match status" value="1"/>
</dbReference>
<evidence type="ECO:0000259" key="3">
    <source>
        <dbReference type="Pfam" id="PF04326"/>
    </source>
</evidence>